<keyword evidence="5 10" id="KW-0547">Nucleotide-binding</keyword>
<evidence type="ECO:0000256" key="2">
    <source>
        <dbReference type="ARBA" id="ARBA00012052"/>
    </source>
</evidence>
<feature type="domain" description="GHMP kinase C-terminal" evidence="12">
    <location>
        <begin position="222"/>
        <end position="276"/>
    </location>
</feature>
<evidence type="ECO:0000256" key="3">
    <source>
        <dbReference type="ARBA" id="ARBA00017473"/>
    </source>
</evidence>
<comment type="function">
    <text evidence="10">Catalyzes the phosphorylation of the position 2 hydroxy group of 4-diphosphocytidyl-2C-methyl-D-erythritol.</text>
</comment>
<evidence type="ECO:0000313" key="13">
    <source>
        <dbReference type="EMBL" id="SIT71141.1"/>
    </source>
</evidence>
<dbReference type="InterPro" id="IPR020568">
    <property type="entry name" value="Ribosomal_Su5_D2-typ_SF"/>
</dbReference>
<dbReference type="PANTHER" id="PTHR43527">
    <property type="entry name" value="4-DIPHOSPHOCYTIDYL-2-C-METHYL-D-ERYTHRITOL KINASE, CHLOROPLASTIC"/>
    <property type="match status" value="1"/>
</dbReference>
<dbReference type="HAMAP" id="MF_00061">
    <property type="entry name" value="IspE"/>
    <property type="match status" value="1"/>
</dbReference>
<accession>A0A1R3W557</accession>
<dbReference type="SUPFAM" id="SSF54211">
    <property type="entry name" value="Ribosomal protein S5 domain 2-like"/>
    <property type="match status" value="1"/>
</dbReference>
<dbReference type="Pfam" id="PF08544">
    <property type="entry name" value="GHMP_kinases_C"/>
    <property type="match status" value="1"/>
</dbReference>
<dbReference type="PANTHER" id="PTHR43527:SF2">
    <property type="entry name" value="4-DIPHOSPHOCYTIDYL-2-C-METHYL-D-ERYTHRITOL KINASE, CHLOROPLASTIC"/>
    <property type="match status" value="1"/>
</dbReference>
<feature type="domain" description="GHMP kinase N-terminal" evidence="11">
    <location>
        <begin position="83"/>
        <end position="158"/>
    </location>
</feature>
<feature type="active site" evidence="10">
    <location>
        <position position="27"/>
    </location>
</feature>
<dbReference type="Proteomes" id="UP000223759">
    <property type="component" value="Unassembled WGS sequence"/>
</dbReference>
<name>A0A1R3W557_9GAMM</name>
<dbReference type="RefSeq" id="WP_076755843.1">
    <property type="nucleotide sequence ID" value="NZ_CP023018.1"/>
</dbReference>
<dbReference type="NCBIfam" id="TIGR00154">
    <property type="entry name" value="ispE"/>
    <property type="match status" value="1"/>
</dbReference>
<dbReference type="GO" id="GO:0050515">
    <property type="term" value="F:4-(cytidine 5'-diphospho)-2-C-methyl-D-erythritol kinase activity"/>
    <property type="evidence" value="ECO:0007669"/>
    <property type="project" value="UniProtKB-UniRule"/>
</dbReference>
<comment type="catalytic activity">
    <reaction evidence="10">
        <text>4-CDP-2-C-methyl-D-erythritol + ATP = 4-CDP-2-C-methyl-D-erythritol 2-phosphate + ADP + H(+)</text>
        <dbReference type="Rhea" id="RHEA:18437"/>
        <dbReference type="ChEBI" id="CHEBI:15378"/>
        <dbReference type="ChEBI" id="CHEBI:30616"/>
        <dbReference type="ChEBI" id="CHEBI:57823"/>
        <dbReference type="ChEBI" id="CHEBI:57919"/>
        <dbReference type="ChEBI" id="CHEBI:456216"/>
        <dbReference type="EC" id="2.7.1.148"/>
    </reaction>
</comment>
<keyword evidence="6 10" id="KW-0418">Kinase</keyword>
<dbReference type="OrthoDB" id="9809438at2"/>
<dbReference type="GO" id="GO:0016114">
    <property type="term" value="P:terpenoid biosynthetic process"/>
    <property type="evidence" value="ECO:0007669"/>
    <property type="project" value="UniProtKB-UniRule"/>
</dbReference>
<keyword evidence="4 10" id="KW-0808">Transferase</keyword>
<dbReference type="GO" id="GO:0019288">
    <property type="term" value="P:isopentenyl diphosphate biosynthetic process, methylerythritol 4-phosphate pathway"/>
    <property type="evidence" value="ECO:0007669"/>
    <property type="project" value="UniProtKB-UniRule"/>
</dbReference>
<sequence length="299" mass="32114">MNTQLNFADQQWAASLESGKAWPAPAKLNLFLHITGRRADGYHELQTLFQFLDIGDLLDFAITDDGQITCLHHLQGLNPEQDLCWRAARLLQKSTGCSAGAQIHLYKQLPMGGGLGGGSSDAATVLVALNALWNTQLSSEELAALGLSLGADVPIFVHAQAAWAEGVGEYLQAADPPEPIYLVIHPGVHVATGRVFSDPGLTRTCPPITMSDFILGRAGNVCEPLVRRLYPEVGEALDWLSNAGCEARMTGTGSCVFAALGDQAAAQNLLGSLPSRWTGWVARGRNQSPLMDRLQLFEN</sequence>
<evidence type="ECO:0000256" key="6">
    <source>
        <dbReference type="ARBA" id="ARBA00022777"/>
    </source>
</evidence>
<proteinExistence type="inferred from homology"/>
<protein>
    <recommendedName>
        <fullName evidence="3 10">4-diphosphocytidyl-2-C-methyl-D-erythritol kinase</fullName>
        <shortName evidence="10">CMK</shortName>
        <ecNumber evidence="2 10">2.7.1.148</ecNumber>
    </recommendedName>
    <alternativeName>
        <fullName evidence="9 10">4-(cytidine-5'-diphospho)-2-C-methyl-D-erythritol kinase</fullName>
    </alternativeName>
</protein>
<dbReference type="GO" id="GO:0005524">
    <property type="term" value="F:ATP binding"/>
    <property type="evidence" value="ECO:0007669"/>
    <property type="project" value="UniProtKB-UniRule"/>
</dbReference>
<feature type="active site" evidence="10">
    <location>
        <position position="152"/>
    </location>
</feature>
<evidence type="ECO:0000259" key="11">
    <source>
        <dbReference type="Pfam" id="PF00288"/>
    </source>
</evidence>
<evidence type="ECO:0000256" key="7">
    <source>
        <dbReference type="ARBA" id="ARBA00022840"/>
    </source>
</evidence>
<comment type="pathway">
    <text evidence="10">Isoprenoid biosynthesis; isopentenyl diphosphate biosynthesis via DXP pathway; isopentenyl diphosphate from 1-deoxy-D-xylulose 5-phosphate: step 3/6.</text>
</comment>
<dbReference type="STRING" id="233100.SAMN05216526_1486"/>
<keyword evidence="14" id="KW-1185">Reference proteome</keyword>
<organism evidence="13 14">
    <name type="scientific">Ectothiorhodosinus mongolicus</name>
    <dbReference type="NCBI Taxonomy" id="233100"/>
    <lineage>
        <taxon>Bacteria</taxon>
        <taxon>Pseudomonadati</taxon>
        <taxon>Pseudomonadota</taxon>
        <taxon>Gammaproteobacteria</taxon>
        <taxon>Chromatiales</taxon>
        <taxon>Ectothiorhodospiraceae</taxon>
        <taxon>Ectothiorhodosinus</taxon>
    </lineage>
</organism>
<dbReference type="InterPro" id="IPR014721">
    <property type="entry name" value="Ribsml_uS5_D2-typ_fold_subgr"/>
</dbReference>
<comment type="similarity">
    <text evidence="1 10">Belongs to the GHMP kinase family. IspE subfamily.</text>
</comment>
<evidence type="ECO:0000256" key="5">
    <source>
        <dbReference type="ARBA" id="ARBA00022741"/>
    </source>
</evidence>
<dbReference type="PIRSF" id="PIRSF010376">
    <property type="entry name" value="IspE"/>
    <property type="match status" value="1"/>
</dbReference>
<dbReference type="InterPro" id="IPR013750">
    <property type="entry name" value="GHMP_kinase_C_dom"/>
</dbReference>
<dbReference type="InterPro" id="IPR006204">
    <property type="entry name" value="GHMP_kinase_N_dom"/>
</dbReference>
<keyword evidence="8 10" id="KW-0414">Isoprene biosynthesis</keyword>
<feature type="binding site" evidence="10">
    <location>
        <begin position="110"/>
        <end position="120"/>
    </location>
    <ligand>
        <name>ATP</name>
        <dbReference type="ChEBI" id="CHEBI:30616"/>
    </ligand>
</feature>
<evidence type="ECO:0000256" key="9">
    <source>
        <dbReference type="ARBA" id="ARBA00032554"/>
    </source>
</evidence>
<dbReference type="EMBL" id="FTPK01000002">
    <property type="protein sequence ID" value="SIT71141.1"/>
    <property type="molecule type" value="Genomic_DNA"/>
</dbReference>
<evidence type="ECO:0000313" key="14">
    <source>
        <dbReference type="Proteomes" id="UP000223759"/>
    </source>
</evidence>
<evidence type="ECO:0000256" key="4">
    <source>
        <dbReference type="ARBA" id="ARBA00022679"/>
    </source>
</evidence>
<dbReference type="Gene3D" id="3.30.230.10">
    <property type="match status" value="1"/>
</dbReference>
<reference evidence="13 14" key="1">
    <citation type="submission" date="2017-01" db="EMBL/GenBank/DDBJ databases">
        <authorList>
            <person name="Mah S.A."/>
            <person name="Swanson W.J."/>
            <person name="Moy G.W."/>
            <person name="Vacquier V.D."/>
        </authorList>
    </citation>
    <scope>NUCLEOTIDE SEQUENCE [LARGE SCALE GENOMIC DNA]</scope>
    <source>
        <strain evidence="13 14">M9</strain>
    </source>
</reference>
<evidence type="ECO:0000256" key="10">
    <source>
        <dbReference type="HAMAP-Rule" id="MF_00061"/>
    </source>
</evidence>
<evidence type="ECO:0000256" key="1">
    <source>
        <dbReference type="ARBA" id="ARBA00009684"/>
    </source>
</evidence>
<dbReference type="AlphaFoldDB" id="A0A1R3W557"/>
<dbReference type="InterPro" id="IPR036554">
    <property type="entry name" value="GHMP_kinase_C_sf"/>
</dbReference>
<dbReference type="EC" id="2.7.1.148" evidence="2 10"/>
<gene>
    <name evidence="10" type="primary">ispE</name>
    <name evidence="13" type="ORF">SAMN05216526_1486</name>
</gene>
<keyword evidence="7 10" id="KW-0067">ATP-binding</keyword>
<evidence type="ECO:0000259" key="12">
    <source>
        <dbReference type="Pfam" id="PF08544"/>
    </source>
</evidence>
<dbReference type="Gene3D" id="3.30.70.890">
    <property type="entry name" value="GHMP kinase, C-terminal domain"/>
    <property type="match status" value="1"/>
</dbReference>
<dbReference type="SUPFAM" id="SSF55060">
    <property type="entry name" value="GHMP Kinase, C-terminal domain"/>
    <property type="match status" value="1"/>
</dbReference>
<dbReference type="InterPro" id="IPR004424">
    <property type="entry name" value="IspE"/>
</dbReference>
<dbReference type="Pfam" id="PF00288">
    <property type="entry name" value="GHMP_kinases_N"/>
    <property type="match status" value="1"/>
</dbReference>
<dbReference type="UniPathway" id="UPA00056">
    <property type="reaction ID" value="UER00094"/>
</dbReference>
<evidence type="ECO:0000256" key="8">
    <source>
        <dbReference type="ARBA" id="ARBA00023229"/>
    </source>
</evidence>